<comment type="function">
    <text evidence="5">Bidirectionally degrades single-stranded DNA into large acid-insoluble oligonucleotides, which are then degraded further into small acid-soluble oligonucleotides.</text>
</comment>
<keyword evidence="3 5" id="KW-0378">Hydrolase</keyword>
<dbReference type="CDD" id="cd04489">
    <property type="entry name" value="ExoVII_LU_OBF"/>
    <property type="match status" value="1"/>
</dbReference>
<gene>
    <name evidence="5" type="primary">xseA</name>
    <name evidence="9" type="ORF">LF543_03055</name>
</gene>
<dbReference type="InterPro" id="IPR003753">
    <property type="entry name" value="Exonuc_VII_L"/>
</dbReference>
<dbReference type="HAMAP" id="MF_00378">
    <property type="entry name" value="Exonuc_7_L"/>
    <property type="match status" value="1"/>
</dbReference>
<dbReference type="EMBL" id="CP045562">
    <property type="protein sequence ID" value="QFX92594.1"/>
    <property type="molecule type" value="Genomic_DNA"/>
</dbReference>
<dbReference type="PANTHER" id="PTHR30008">
    <property type="entry name" value="EXODEOXYRIBONUCLEASE 7 LARGE SUBUNIT"/>
    <property type="match status" value="1"/>
</dbReference>
<evidence type="ECO:0000313" key="10">
    <source>
        <dbReference type="Proteomes" id="UP000327194"/>
    </source>
</evidence>
<accession>A0AAE6TW68</accession>
<keyword evidence="2 5" id="KW-0540">Nuclease</keyword>
<dbReference type="Proteomes" id="UP000327194">
    <property type="component" value="Chromosome"/>
</dbReference>
<comment type="subunit">
    <text evidence="5">Heterooligomer composed of large and small subunits.</text>
</comment>
<dbReference type="InterPro" id="IPR025824">
    <property type="entry name" value="OB-fold_nuc-bd_dom"/>
</dbReference>
<name>A0AAE6TW68_9LACO</name>
<keyword evidence="4 5" id="KW-0269">Exonuclease</keyword>
<dbReference type="GO" id="GO:0005737">
    <property type="term" value="C:cytoplasm"/>
    <property type="evidence" value="ECO:0007669"/>
    <property type="project" value="UniProtKB-SubCell"/>
</dbReference>
<dbReference type="InterPro" id="IPR020579">
    <property type="entry name" value="Exonuc_VII_lsu_C"/>
</dbReference>
<dbReference type="GO" id="GO:0006308">
    <property type="term" value="P:DNA catabolic process"/>
    <property type="evidence" value="ECO:0007669"/>
    <property type="project" value="UniProtKB-UniRule"/>
</dbReference>
<dbReference type="AlphaFoldDB" id="A0AAE6TW68"/>
<protein>
    <recommendedName>
        <fullName evidence="5">Exodeoxyribonuclease 7 large subunit</fullName>
        <ecNumber evidence="5">3.1.11.6</ecNumber>
    </recommendedName>
    <alternativeName>
        <fullName evidence="5">Exodeoxyribonuclease VII large subunit</fullName>
        <shortName evidence="5">Exonuclease VII large subunit</shortName>
    </alternativeName>
</protein>
<dbReference type="KEGG" id="lfv:LF543_03055"/>
<dbReference type="GO" id="GO:0008855">
    <property type="term" value="F:exodeoxyribonuclease VII activity"/>
    <property type="evidence" value="ECO:0007669"/>
    <property type="project" value="UniProtKB-UniRule"/>
</dbReference>
<evidence type="ECO:0000259" key="7">
    <source>
        <dbReference type="Pfam" id="PF02601"/>
    </source>
</evidence>
<evidence type="ECO:0000256" key="6">
    <source>
        <dbReference type="RuleBase" id="RU004355"/>
    </source>
</evidence>
<dbReference type="EC" id="3.1.11.6" evidence="5"/>
<organism evidence="9 10">
    <name type="scientific">Fructilactobacillus fructivorans</name>
    <dbReference type="NCBI Taxonomy" id="1614"/>
    <lineage>
        <taxon>Bacteria</taxon>
        <taxon>Bacillati</taxon>
        <taxon>Bacillota</taxon>
        <taxon>Bacilli</taxon>
        <taxon>Lactobacillales</taxon>
        <taxon>Lactobacillaceae</taxon>
        <taxon>Fructilactobacillus</taxon>
    </lineage>
</organism>
<comment type="catalytic activity">
    <reaction evidence="5 6">
        <text>Exonucleolytic cleavage in either 5'- to 3'- or 3'- to 5'-direction to yield nucleoside 5'-phosphates.</text>
        <dbReference type="EC" id="3.1.11.6"/>
    </reaction>
</comment>
<dbReference type="Pfam" id="PF02601">
    <property type="entry name" value="Exonuc_VII_L"/>
    <property type="match status" value="1"/>
</dbReference>
<evidence type="ECO:0000256" key="1">
    <source>
        <dbReference type="ARBA" id="ARBA00022490"/>
    </source>
</evidence>
<dbReference type="Pfam" id="PF13742">
    <property type="entry name" value="tRNA_anti_2"/>
    <property type="match status" value="1"/>
</dbReference>
<evidence type="ECO:0000259" key="8">
    <source>
        <dbReference type="Pfam" id="PF13742"/>
    </source>
</evidence>
<comment type="similarity">
    <text evidence="5 6">Belongs to the XseA family.</text>
</comment>
<dbReference type="NCBIfam" id="TIGR00237">
    <property type="entry name" value="xseA"/>
    <property type="match status" value="1"/>
</dbReference>
<evidence type="ECO:0000256" key="5">
    <source>
        <dbReference type="HAMAP-Rule" id="MF_00378"/>
    </source>
</evidence>
<dbReference type="GO" id="GO:0009318">
    <property type="term" value="C:exodeoxyribonuclease VII complex"/>
    <property type="evidence" value="ECO:0007669"/>
    <property type="project" value="UniProtKB-UniRule"/>
</dbReference>
<reference evidence="9 10" key="1">
    <citation type="submission" date="2019-10" db="EMBL/GenBank/DDBJ databases">
        <title>Genome sequencing of Lactobacillus fructivorans.</title>
        <authorList>
            <person name="Kim K."/>
        </authorList>
    </citation>
    <scope>NUCLEOTIDE SEQUENCE [LARGE SCALE GENOMIC DNA]</scope>
    <source>
        <strain evidence="9 10">LF543</strain>
    </source>
</reference>
<sequence>MASKYLTVSALTQYIKKKFDVDPYLGRVYLTGEISNFRLRPTHQYFSLKDDNSKINVTMFKSAFSKIKFMPEEGMKVLVTGHVSVYEKTGMYQFYIDHMEPDGVGQLYEAYEQLKNKLAKEGLFEGIHKKSLTMYPKKIAVVTSQSGAVIKDIITTVRRRFSIAQIVLFPAAVQGENAASEIAHQIRRVNEIGGFDTLIIGRGGGSIEDLWPFNEEIVARAIYDSEVPVISSVGHETDTTIADLVSDQRAATPTAAAELAVPVLSDVLLDLKTKQTRIYNAMDNLLARSRSEYDRVMNSYVFNQPERLYESYVQQLDTLNTKLSTSMKDLINYYHNQLQGESEQLKLSSPVHKISGMQNQVNYYLASIKKSVQGIVDGKRNQLSSNASALDHLSPLRLMSSGYSMVTDSGGRMVKSIRDLKKNEQIDVRFSDGSAKATVDRTESKGDNK</sequence>
<feature type="domain" description="OB-fold nucleic acid binding" evidence="8">
    <location>
        <begin position="6"/>
        <end position="100"/>
    </location>
</feature>
<evidence type="ECO:0000313" key="9">
    <source>
        <dbReference type="EMBL" id="QFX92594.1"/>
    </source>
</evidence>
<comment type="subcellular location">
    <subcellularLocation>
        <location evidence="5 6">Cytoplasm</location>
    </subcellularLocation>
</comment>
<dbReference type="PANTHER" id="PTHR30008:SF0">
    <property type="entry name" value="EXODEOXYRIBONUCLEASE 7 LARGE SUBUNIT"/>
    <property type="match status" value="1"/>
</dbReference>
<keyword evidence="1 5" id="KW-0963">Cytoplasm</keyword>
<evidence type="ECO:0000256" key="4">
    <source>
        <dbReference type="ARBA" id="ARBA00022839"/>
    </source>
</evidence>
<dbReference type="RefSeq" id="WP_010021531.1">
    <property type="nucleotide sequence ID" value="NZ_AZDS01000001.1"/>
</dbReference>
<feature type="domain" description="Exonuclease VII large subunit C-terminal" evidence="7">
    <location>
        <begin position="123"/>
        <end position="437"/>
    </location>
</feature>
<evidence type="ECO:0000256" key="3">
    <source>
        <dbReference type="ARBA" id="ARBA00022801"/>
    </source>
</evidence>
<proteinExistence type="inferred from homology"/>
<evidence type="ECO:0000256" key="2">
    <source>
        <dbReference type="ARBA" id="ARBA00022722"/>
    </source>
</evidence>
<dbReference type="GO" id="GO:0003676">
    <property type="term" value="F:nucleic acid binding"/>
    <property type="evidence" value="ECO:0007669"/>
    <property type="project" value="InterPro"/>
</dbReference>